<dbReference type="Gene3D" id="2.60.120.330">
    <property type="entry name" value="B-lactam Antibiotic, Isopenicillin N Synthase, Chain"/>
    <property type="match status" value="1"/>
</dbReference>
<evidence type="ECO:0000313" key="2">
    <source>
        <dbReference type="EMBL" id="CAJ1935192.1"/>
    </source>
</evidence>
<dbReference type="PANTHER" id="PTHR47990">
    <property type="entry name" value="2-OXOGLUTARATE (2OG) AND FE(II)-DEPENDENT OXYGENASE SUPERFAMILY PROTEIN-RELATED"/>
    <property type="match status" value="1"/>
</dbReference>
<name>A0AAD2FFS0_9STRA</name>
<dbReference type="EMBL" id="CAKOGP040000446">
    <property type="protein sequence ID" value="CAJ1935192.1"/>
    <property type="molecule type" value="Genomic_DNA"/>
</dbReference>
<reference evidence="2" key="1">
    <citation type="submission" date="2023-08" db="EMBL/GenBank/DDBJ databases">
        <authorList>
            <person name="Audoor S."/>
            <person name="Bilcke G."/>
        </authorList>
    </citation>
    <scope>NUCLEOTIDE SEQUENCE</scope>
</reference>
<dbReference type="Pfam" id="PF03171">
    <property type="entry name" value="2OG-FeII_Oxy"/>
    <property type="match status" value="1"/>
</dbReference>
<comment type="caution">
    <text evidence="2">The sequence shown here is derived from an EMBL/GenBank/DDBJ whole genome shotgun (WGS) entry which is preliminary data.</text>
</comment>
<proteinExistence type="predicted"/>
<keyword evidence="3" id="KW-1185">Reference proteome</keyword>
<accession>A0AAD2FFS0</accession>
<dbReference type="InterPro" id="IPR044861">
    <property type="entry name" value="IPNS-like_FE2OG_OXY"/>
</dbReference>
<evidence type="ECO:0000259" key="1">
    <source>
        <dbReference type="Pfam" id="PF03171"/>
    </source>
</evidence>
<dbReference type="InterPro" id="IPR027443">
    <property type="entry name" value="IPNS-like_sf"/>
</dbReference>
<gene>
    <name evidence="2" type="ORF">CYCCA115_LOCUS4528</name>
</gene>
<protein>
    <recommendedName>
        <fullName evidence="1">Isopenicillin N synthase-like Fe(2+) 2OG dioxygenase domain-containing protein</fullName>
    </recommendedName>
</protein>
<evidence type="ECO:0000313" key="3">
    <source>
        <dbReference type="Proteomes" id="UP001295423"/>
    </source>
</evidence>
<feature type="domain" description="Isopenicillin N synthase-like Fe(2+) 2OG dioxygenase" evidence="1">
    <location>
        <begin position="151"/>
        <end position="255"/>
    </location>
</feature>
<dbReference type="AlphaFoldDB" id="A0AAD2FFS0"/>
<dbReference type="Proteomes" id="UP001295423">
    <property type="component" value="Unassembled WGS sequence"/>
</dbReference>
<organism evidence="2 3">
    <name type="scientific">Cylindrotheca closterium</name>
    <dbReference type="NCBI Taxonomy" id="2856"/>
    <lineage>
        <taxon>Eukaryota</taxon>
        <taxon>Sar</taxon>
        <taxon>Stramenopiles</taxon>
        <taxon>Ochrophyta</taxon>
        <taxon>Bacillariophyta</taxon>
        <taxon>Bacillariophyceae</taxon>
        <taxon>Bacillariophycidae</taxon>
        <taxon>Bacillariales</taxon>
        <taxon>Bacillariaceae</taxon>
        <taxon>Cylindrotheca</taxon>
    </lineage>
</organism>
<dbReference type="InterPro" id="IPR050231">
    <property type="entry name" value="Iron_ascorbate_oxido_reductase"/>
</dbReference>
<dbReference type="SUPFAM" id="SSF51197">
    <property type="entry name" value="Clavaminate synthase-like"/>
    <property type="match status" value="1"/>
</dbReference>
<sequence length="328" mass="36755">MQIDLPTVSLKQPVEEIASLIAEKAPAGALWVEDLPLVPFGEMGDMLSQLSGSDELGNRLNQAYTKNMVYKDAYAQGKGGPTVDRKRVLDLSPERLAAIAEADPQVLELAKETTGFAQVLNFWKETTASTNKIQKALASAIGSDDMLDDLAFNYRMVDYYPHNDPKEAPRCGEHRDFGSFTLIHTTEPGLELFSNGQWYQVAPKRGAALMLFGWCTQIRSNGRIPATLHRVVDDRECDANGVVPRRLSAILFCAPKQPETVLEPVVKTGDVRQYIDGIRVGQLRGKMARKWRYREGTEDEMDRIYEEEEIRVTNMKTQDDVVQTFVAV</sequence>